<organism evidence="1">
    <name type="scientific">Arundo donax</name>
    <name type="common">Giant reed</name>
    <name type="synonym">Donax arundinaceus</name>
    <dbReference type="NCBI Taxonomy" id="35708"/>
    <lineage>
        <taxon>Eukaryota</taxon>
        <taxon>Viridiplantae</taxon>
        <taxon>Streptophyta</taxon>
        <taxon>Embryophyta</taxon>
        <taxon>Tracheophyta</taxon>
        <taxon>Spermatophyta</taxon>
        <taxon>Magnoliopsida</taxon>
        <taxon>Liliopsida</taxon>
        <taxon>Poales</taxon>
        <taxon>Poaceae</taxon>
        <taxon>PACMAD clade</taxon>
        <taxon>Arundinoideae</taxon>
        <taxon>Arundineae</taxon>
        <taxon>Arundo</taxon>
    </lineage>
</organism>
<dbReference type="AlphaFoldDB" id="A0A0A9HAS8"/>
<reference evidence="1" key="2">
    <citation type="journal article" date="2015" name="Data Brief">
        <title>Shoot transcriptome of the giant reed, Arundo donax.</title>
        <authorList>
            <person name="Barrero R.A."/>
            <person name="Guerrero F.D."/>
            <person name="Moolhuijzen P."/>
            <person name="Goolsby J.A."/>
            <person name="Tidwell J."/>
            <person name="Bellgard S.E."/>
            <person name="Bellgard M.I."/>
        </authorList>
    </citation>
    <scope>NUCLEOTIDE SEQUENCE</scope>
    <source>
        <tissue evidence="1">Shoot tissue taken approximately 20 cm above the soil surface</tissue>
    </source>
</reference>
<dbReference type="EMBL" id="GBRH01164039">
    <property type="protein sequence ID" value="JAE33857.1"/>
    <property type="molecule type" value="Transcribed_RNA"/>
</dbReference>
<proteinExistence type="predicted"/>
<reference evidence="1" key="1">
    <citation type="submission" date="2014-09" db="EMBL/GenBank/DDBJ databases">
        <authorList>
            <person name="Magalhaes I.L.F."/>
            <person name="Oliveira U."/>
            <person name="Santos F.R."/>
            <person name="Vidigal T.H.D.A."/>
            <person name="Brescovit A.D."/>
            <person name="Santos A.J."/>
        </authorList>
    </citation>
    <scope>NUCLEOTIDE SEQUENCE</scope>
    <source>
        <tissue evidence="1">Shoot tissue taken approximately 20 cm above the soil surface</tissue>
    </source>
</reference>
<sequence length="38" mass="4260">MLLLLDEGKRANNSMCSNSNFVLVKCECVITLGETVKW</sequence>
<name>A0A0A9HAS8_ARUDO</name>
<accession>A0A0A9HAS8</accession>
<evidence type="ECO:0000313" key="1">
    <source>
        <dbReference type="EMBL" id="JAE33857.1"/>
    </source>
</evidence>
<protein>
    <submittedName>
        <fullName evidence="1">Uncharacterized protein</fullName>
    </submittedName>
</protein>